<evidence type="ECO:0000313" key="14">
    <source>
        <dbReference type="EMBL" id="RCJ04546.1"/>
    </source>
</evidence>
<evidence type="ECO:0000256" key="5">
    <source>
        <dbReference type="ARBA" id="ARBA00022723"/>
    </source>
</evidence>
<dbReference type="EMBL" id="QDHA01000097">
    <property type="protein sequence ID" value="RCJ04546.1"/>
    <property type="molecule type" value="Genomic_DNA"/>
</dbReference>
<comment type="cofactor">
    <cofactor evidence="10">
        <name>[2Fe-2S] cluster</name>
        <dbReference type="ChEBI" id="CHEBI:190135"/>
    </cofactor>
</comment>
<feature type="binding site" evidence="12">
    <location>
        <position position="258"/>
    </location>
    <ligand>
        <name>[2Fe-2S] cluster</name>
        <dbReference type="ChEBI" id="CHEBI:190135"/>
    </ligand>
</feature>
<dbReference type="GO" id="GO:0016491">
    <property type="term" value="F:oxidoreductase activity"/>
    <property type="evidence" value="ECO:0007669"/>
    <property type="project" value="InterPro"/>
</dbReference>
<reference evidence="14 15" key="1">
    <citation type="submission" date="2018-04" db="EMBL/GenBank/DDBJ databases">
        <title>Cupriavidus necator CR12 genome sequencing and assembly.</title>
        <authorList>
            <person name="Ben Fekih I."/>
            <person name="Mazhar H.S."/>
            <person name="Bello S.K."/>
            <person name="Rensing C."/>
        </authorList>
    </citation>
    <scope>NUCLEOTIDE SEQUENCE [LARGE SCALE GENOMIC DNA]</scope>
    <source>
        <strain evidence="14 15">CR12</strain>
    </source>
</reference>
<dbReference type="Gene3D" id="3.40.50.80">
    <property type="entry name" value="Nucleotide-binding domain of ferredoxin-NADP reductase (FNR) module"/>
    <property type="match status" value="1"/>
</dbReference>
<dbReference type="SUPFAM" id="SSF52343">
    <property type="entry name" value="Ferredoxin reductase-like, C-terminal NADP-linked domain"/>
    <property type="match status" value="1"/>
</dbReference>
<keyword evidence="6 11" id="KW-0274">FAD</keyword>
<dbReference type="SUPFAM" id="SSF63380">
    <property type="entry name" value="Riboflavin synthase domain-like"/>
    <property type="match status" value="1"/>
</dbReference>
<dbReference type="PIRSF" id="PIRSF006816">
    <property type="entry name" value="Cyc3_hyd_g"/>
    <property type="match status" value="1"/>
</dbReference>
<dbReference type="PANTHER" id="PTHR43513:SF3">
    <property type="entry name" value="DIHYDROOROTATE DEHYDROGENASE B (NAD(+)), ELECTRON TRANSFER SUBUNIT-RELATED"/>
    <property type="match status" value="1"/>
</dbReference>
<evidence type="ECO:0000256" key="11">
    <source>
        <dbReference type="PIRSR" id="PIRSR006816-1"/>
    </source>
</evidence>
<keyword evidence="9 12" id="KW-0411">Iron-sulfur</keyword>
<dbReference type="GO" id="GO:0051537">
    <property type="term" value="F:2 iron, 2 sulfur cluster binding"/>
    <property type="evidence" value="ECO:0007669"/>
    <property type="project" value="UniProtKB-KW"/>
</dbReference>
<comment type="similarity">
    <text evidence="1">Belongs to the PyrK family.</text>
</comment>
<dbReference type="Proteomes" id="UP000253501">
    <property type="component" value="Unassembled WGS sequence"/>
</dbReference>
<organism evidence="14 15">
    <name type="scientific">Cupriavidus necator</name>
    <name type="common">Alcaligenes eutrophus</name>
    <name type="synonym">Ralstonia eutropha</name>
    <dbReference type="NCBI Taxonomy" id="106590"/>
    <lineage>
        <taxon>Bacteria</taxon>
        <taxon>Pseudomonadati</taxon>
        <taxon>Pseudomonadota</taxon>
        <taxon>Betaproteobacteria</taxon>
        <taxon>Burkholderiales</taxon>
        <taxon>Burkholderiaceae</taxon>
        <taxon>Cupriavidus</taxon>
    </lineage>
</organism>
<feature type="binding site" evidence="12">
    <location>
        <position position="277"/>
    </location>
    <ligand>
        <name>[2Fe-2S] cluster</name>
        <dbReference type="ChEBI" id="CHEBI:190135"/>
    </ligand>
</feature>
<dbReference type="PANTHER" id="PTHR43513">
    <property type="entry name" value="DIHYDROOROTATE DEHYDROGENASE B (NAD(+)), ELECTRON TRANSFER SUBUNIT"/>
    <property type="match status" value="1"/>
</dbReference>
<keyword evidence="2" id="KW-0813">Transport</keyword>
<dbReference type="RefSeq" id="WP_114135336.1">
    <property type="nucleotide sequence ID" value="NZ_CP068434.1"/>
</dbReference>
<feature type="binding site" evidence="12">
    <location>
        <position position="250"/>
    </location>
    <ligand>
        <name>[2Fe-2S] cluster</name>
        <dbReference type="ChEBI" id="CHEBI:190135"/>
    </ligand>
</feature>
<dbReference type="InterPro" id="IPR012165">
    <property type="entry name" value="Cyt_c3_hydrogenase_gsu"/>
</dbReference>
<dbReference type="Gene3D" id="2.40.30.10">
    <property type="entry name" value="Translation factors"/>
    <property type="match status" value="1"/>
</dbReference>
<evidence type="ECO:0000256" key="9">
    <source>
        <dbReference type="ARBA" id="ARBA00023014"/>
    </source>
</evidence>
<protein>
    <submittedName>
        <fullName evidence="14">Dihydroorotate dehydrogenase electron transfer subunit</fullName>
    </submittedName>
</protein>
<feature type="binding site" evidence="11">
    <location>
        <begin position="103"/>
        <end position="104"/>
    </location>
    <ligand>
        <name>FAD</name>
        <dbReference type="ChEBI" id="CHEBI:57692"/>
    </ligand>
</feature>
<dbReference type="Pfam" id="PF10418">
    <property type="entry name" value="DHODB_Fe-S_bind"/>
    <property type="match status" value="1"/>
</dbReference>
<keyword evidence="4 12" id="KW-0001">2Fe-2S</keyword>
<accession>A0A367PBY4</accession>
<feature type="domain" description="FAD-binding FR-type" evidence="13">
    <location>
        <begin position="26"/>
        <end position="128"/>
    </location>
</feature>
<evidence type="ECO:0000256" key="1">
    <source>
        <dbReference type="ARBA" id="ARBA00006422"/>
    </source>
</evidence>
<gene>
    <name evidence="14" type="ORF">DDK22_31505</name>
</gene>
<dbReference type="InterPro" id="IPR017927">
    <property type="entry name" value="FAD-bd_FR_type"/>
</dbReference>
<evidence type="ECO:0000256" key="12">
    <source>
        <dbReference type="PIRSR" id="PIRSR006816-2"/>
    </source>
</evidence>
<proteinExistence type="inferred from homology"/>
<keyword evidence="8 12" id="KW-0408">Iron</keyword>
<dbReference type="GO" id="GO:0046872">
    <property type="term" value="F:metal ion binding"/>
    <property type="evidence" value="ECO:0007669"/>
    <property type="project" value="UniProtKB-KW"/>
</dbReference>
<evidence type="ECO:0000259" key="13">
    <source>
        <dbReference type="PROSITE" id="PS51384"/>
    </source>
</evidence>
<dbReference type="GO" id="GO:0006221">
    <property type="term" value="P:pyrimidine nucleotide biosynthetic process"/>
    <property type="evidence" value="ECO:0007669"/>
    <property type="project" value="InterPro"/>
</dbReference>
<evidence type="ECO:0000256" key="10">
    <source>
        <dbReference type="ARBA" id="ARBA00034078"/>
    </source>
</evidence>
<dbReference type="InterPro" id="IPR019480">
    <property type="entry name" value="Dihydroorotate_DH_Fe-S-bd"/>
</dbReference>
<evidence type="ECO:0000256" key="6">
    <source>
        <dbReference type="ARBA" id="ARBA00022827"/>
    </source>
</evidence>
<dbReference type="InterPro" id="IPR050353">
    <property type="entry name" value="PyrK_electron_transfer"/>
</dbReference>
<dbReference type="InterPro" id="IPR037117">
    <property type="entry name" value="Dihydroorotate_DH_ele_sf"/>
</dbReference>
<keyword evidence="5 12" id="KW-0479">Metal-binding</keyword>
<dbReference type="PROSITE" id="PS51384">
    <property type="entry name" value="FAD_FR"/>
    <property type="match status" value="1"/>
</dbReference>
<evidence type="ECO:0000256" key="2">
    <source>
        <dbReference type="ARBA" id="ARBA00022448"/>
    </source>
</evidence>
<dbReference type="InterPro" id="IPR017938">
    <property type="entry name" value="Riboflavin_synthase-like_b-brl"/>
</dbReference>
<dbReference type="Gene3D" id="2.10.240.10">
    <property type="entry name" value="Dihydroorotate dehydrogenase, electron transfer subunit"/>
    <property type="match status" value="1"/>
</dbReference>
<feature type="binding site" evidence="11">
    <location>
        <begin position="79"/>
        <end position="82"/>
    </location>
    <ligand>
        <name>FAD</name>
        <dbReference type="ChEBI" id="CHEBI:57692"/>
    </ligand>
</feature>
<evidence type="ECO:0000256" key="8">
    <source>
        <dbReference type="ARBA" id="ARBA00023004"/>
    </source>
</evidence>
<keyword evidence="7" id="KW-0249">Electron transport</keyword>
<keyword evidence="3 11" id="KW-0285">Flavoprotein</keyword>
<name>A0A367PBY4_CUPNE</name>
<evidence type="ECO:0000256" key="3">
    <source>
        <dbReference type="ARBA" id="ARBA00022630"/>
    </source>
</evidence>
<dbReference type="CDD" id="cd06218">
    <property type="entry name" value="DHOD_e_trans"/>
    <property type="match status" value="1"/>
</dbReference>
<dbReference type="GO" id="GO:0050660">
    <property type="term" value="F:flavin adenine dinucleotide binding"/>
    <property type="evidence" value="ECO:0007669"/>
    <property type="project" value="InterPro"/>
</dbReference>
<evidence type="ECO:0000256" key="7">
    <source>
        <dbReference type="ARBA" id="ARBA00022982"/>
    </source>
</evidence>
<dbReference type="AlphaFoldDB" id="A0A367PBY4"/>
<comment type="cofactor">
    <cofactor evidence="11">
        <name>FAD</name>
        <dbReference type="ChEBI" id="CHEBI:57692"/>
    </cofactor>
    <text evidence="11">Binds 1 FAD per subunit.</text>
</comment>
<sequence length="291" mass="31753">MLQDTVIPLSRCTSAEMCGAEPDFCVAENLCRVVSNDWINDEYKHLVLHAPDVALQALPGQFFHLACPPDVNGAAFLRRPMSLYKVSPARGQIEFLYKVQGVGTRGLARLDPGGQLDALGPVGRGFALPAKAEHILLLARGVGLATLTPLADLAKTLKVSVTAVLSARSKDLIMSADYLREAGARVVIVTDDEDTSDVERVEALVREIHAERPIDFVATCGSNRLLIMLQRLATQLEIPGQIALEQHMGCALGACYACVRPFRKEAGAEQLTYRRVCWEGPVFDLQETVSW</sequence>
<evidence type="ECO:0000313" key="15">
    <source>
        <dbReference type="Proteomes" id="UP000253501"/>
    </source>
</evidence>
<evidence type="ECO:0000256" key="4">
    <source>
        <dbReference type="ARBA" id="ARBA00022714"/>
    </source>
</evidence>
<dbReference type="InterPro" id="IPR039261">
    <property type="entry name" value="FNR_nucleotide-bd"/>
</dbReference>
<feature type="binding site" evidence="12">
    <location>
        <position position="255"/>
    </location>
    <ligand>
        <name>[2Fe-2S] cluster</name>
        <dbReference type="ChEBI" id="CHEBI:190135"/>
    </ligand>
</feature>
<comment type="cofactor">
    <cofactor evidence="12">
        <name>[2Fe-2S] cluster</name>
        <dbReference type="ChEBI" id="CHEBI:190135"/>
    </cofactor>
    <text evidence="12">Binds 1 [2Fe-2S] cluster per subunit.</text>
</comment>
<comment type="caution">
    <text evidence="14">The sequence shown here is derived from an EMBL/GenBank/DDBJ whole genome shotgun (WGS) entry which is preliminary data.</text>
</comment>